<reference evidence="2" key="2">
    <citation type="submission" date="2022-01" db="EMBL/GenBank/DDBJ databases">
        <authorList>
            <person name="Yamashiro T."/>
            <person name="Shiraishi A."/>
            <person name="Satake H."/>
            <person name="Nakayama K."/>
        </authorList>
    </citation>
    <scope>NUCLEOTIDE SEQUENCE</scope>
</reference>
<feature type="non-terminal residue" evidence="2">
    <location>
        <position position="397"/>
    </location>
</feature>
<name>A0ABQ5EK68_9ASTR</name>
<feature type="compositionally biased region" description="Basic and acidic residues" evidence="1">
    <location>
        <begin position="171"/>
        <end position="190"/>
    </location>
</feature>
<feature type="compositionally biased region" description="Polar residues" evidence="1">
    <location>
        <begin position="191"/>
        <end position="211"/>
    </location>
</feature>
<keyword evidence="3" id="KW-1185">Reference proteome</keyword>
<sequence length="397" mass="45810">MQSSLSHFDLRHIASTVSSFNNFGIKPTQVDIPENDEREETPKQPKIDEHKNAHIPAAMAKEIKEMISQEVAKAQATSLSYLTEYFDNLLRGRAKEWWNYTLATKGPDVARNFSWNEFKELFLQKARFLLEYINDQKLLMNHYVDMLRKEIRKFISAKDWKNMDELMNATLEREQETKKRERSSPKRRTEQGGSSSKKFKSNETYPRTQRPPSHVYQMITTKEAKEAPDVLPARVLFDSGADRSFVSELFSQNFIVPISQLKPPLDVEIADKYGYIKNHKKTVKNGQARTRERKSMQEFKAEARKVKPQSNSIFSGCARCGTLVDGPSCRGCAFIRKKFDEDLLAYCVENGIFKDFQDTFESSDDNIDIVNTLREPCVVNQDPGEKSSQEPPQIDHN</sequence>
<gene>
    <name evidence="2" type="ORF">Tco_0977462</name>
</gene>
<dbReference type="Pfam" id="PF08284">
    <property type="entry name" value="RVP_2"/>
    <property type="match status" value="1"/>
</dbReference>
<evidence type="ECO:0000313" key="3">
    <source>
        <dbReference type="Proteomes" id="UP001151760"/>
    </source>
</evidence>
<reference evidence="2" key="1">
    <citation type="journal article" date="2022" name="Int. J. Mol. Sci.">
        <title>Draft Genome of Tanacetum Coccineum: Genomic Comparison of Closely Related Tanacetum-Family Plants.</title>
        <authorList>
            <person name="Yamashiro T."/>
            <person name="Shiraishi A."/>
            <person name="Nakayama K."/>
            <person name="Satake H."/>
        </authorList>
    </citation>
    <scope>NUCLEOTIDE SEQUENCE</scope>
</reference>
<protein>
    <recommendedName>
        <fullName evidence="4">Retrotransposon gag domain-containing protein</fullName>
    </recommendedName>
</protein>
<accession>A0ABQ5EK68</accession>
<feature type="compositionally biased region" description="Basic and acidic residues" evidence="1">
    <location>
        <begin position="40"/>
        <end position="50"/>
    </location>
</feature>
<evidence type="ECO:0000256" key="1">
    <source>
        <dbReference type="SAM" id="MobiDB-lite"/>
    </source>
</evidence>
<organism evidence="2 3">
    <name type="scientific">Tanacetum coccineum</name>
    <dbReference type="NCBI Taxonomy" id="301880"/>
    <lineage>
        <taxon>Eukaryota</taxon>
        <taxon>Viridiplantae</taxon>
        <taxon>Streptophyta</taxon>
        <taxon>Embryophyta</taxon>
        <taxon>Tracheophyta</taxon>
        <taxon>Spermatophyta</taxon>
        <taxon>Magnoliopsida</taxon>
        <taxon>eudicotyledons</taxon>
        <taxon>Gunneridae</taxon>
        <taxon>Pentapetalae</taxon>
        <taxon>asterids</taxon>
        <taxon>campanulids</taxon>
        <taxon>Asterales</taxon>
        <taxon>Asteraceae</taxon>
        <taxon>Asteroideae</taxon>
        <taxon>Anthemideae</taxon>
        <taxon>Anthemidinae</taxon>
        <taxon>Tanacetum</taxon>
    </lineage>
</organism>
<dbReference type="Proteomes" id="UP001151760">
    <property type="component" value="Unassembled WGS sequence"/>
</dbReference>
<feature type="region of interest" description="Disordered" evidence="1">
    <location>
        <begin position="27"/>
        <end position="50"/>
    </location>
</feature>
<dbReference type="EMBL" id="BQNB010016396">
    <property type="protein sequence ID" value="GJT51305.1"/>
    <property type="molecule type" value="Genomic_DNA"/>
</dbReference>
<evidence type="ECO:0000313" key="2">
    <source>
        <dbReference type="EMBL" id="GJT51305.1"/>
    </source>
</evidence>
<comment type="caution">
    <text evidence="2">The sequence shown here is derived from an EMBL/GenBank/DDBJ whole genome shotgun (WGS) entry which is preliminary data.</text>
</comment>
<proteinExistence type="predicted"/>
<feature type="region of interest" description="Disordered" evidence="1">
    <location>
        <begin position="171"/>
        <end position="214"/>
    </location>
</feature>
<evidence type="ECO:0008006" key="4">
    <source>
        <dbReference type="Google" id="ProtNLM"/>
    </source>
</evidence>